<gene>
    <name evidence="1" type="ORF">C1H46_035744</name>
</gene>
<keyword evidence="2" id="KW-1185">Reference proteome</keyword>
<proteinExistence type="predicted"/>
<dbReference type="EMBL" id="VIEB01000896">
    <property type="protein sequence ID" value="TQD78693.1"/>
    <property type="molecule type" value="Genomic_DNA"/>
</dbReference>
<sequence length="101" mass="11786">MVDKNKDQSVPVANLNDLKQHFEFAHTIAIAMGNNCPTTEWRSWKDVPVNVKKAMMDELLCKYIVDDDTNKQLMKLMDDALERGYNQWRYEVLRNGPEPSK</sequence>
<comment type="caution">
    <text evidence="1">The sequence shown here is derived from an EMBL/GenBank/DDBJ whole genome shotgun (WGS) entry which is preliminary data.</text>
</comment>
<evidence type="ECO:0000313" key="2">
    <source>
        <dbReference type="Proteomes" id="UP000315295"/>
    </source>
</evidence>
<reference evidence="1 2" key="1">
    <citation type="journal article" date="2019" name="G3 (Bethesda)">
        <title>Sequencing of a Wild Apple (Malus baccata) Genome Unravels the Differences Between Cultivated and Wild Apple Species Regarding Disease Resistance and Cold Tolerance.</title>
        <authorList>
            <person name="Chen X."/>
        </authorList>
    </citation>
    <scope>NUCLEOTIDE SEQUENCE [LARGE SCALE GENOMIC DNA]</scope>
    <source>
        <strain evidence="2">cv. Shandingzi</strain>
        <tissue evidence="1">Leaves</tissue>
    </source>
</reference>
<dbReference type="Proteomes" id="UP000315295">
    <property type="component" value="Unassembled WGS sequence"/>
</dbReference>
<name>A0A540KWV5_MALBA</name>
<organism evidence="1 2">
    <name type="scientific">Malus baccata</name>
    <name type="common">Siberian crab apple</name>
    <name type="synonym">Pyrus baccata</name>
    <dbReference type="NCBI Taxonomy" id="106549"/>
    <lineage>
        <taxon>Eukaryota</taxon>
        <taxon>Viridiplantae</taxon>
        <taxon>Streptophyta</taxon>
        <taxon>Embryophyta</taxon>
        <taxon>Tracheophyta</taxon>
        <taxon>Spermatophyta</taxon>
        <taxon>Magnoliopsida</taxon>
        <taxon>eudicotyledons</taxon>
        <taxon>Gunneridae</taxon>
        <taxon>Pentapetalae</taxon>
        <taxon>rosids</taxon>
        <taxon>fabids</taxon>
        <taxon>Rosales</taxon>
        <taxon>Rosaceae</taxon>
        <taxon>Amygdaloideae</taxon>
        <taxon>Maleae</taxon>
        <taxon>Malus</taxon>
    </lineage>
</organism>
<evidence type="ECO:0000313" key="1">
    <source>
        <dbReference type="EMBL" id="TQD78693.1"/>
    </source>
</evidence>
<accession>A0A540KWV5</accession>
<dbReference type="AlphaFoldDB" id="A0A540KWV5"/>
<protein>
    <submittedName>
        <fullName evidence="1">Uncharacterized protein</fullName>
    </submittedName>
</protein>